<keyword evidence="10" id="KW-1185">Reference proteome</keyword>
<dbReference type="Gene3D" id="1.20.1720.10">
    <property type="entry name" value="Multidrug resistance protein D"/>
    <property type="match status" value="1"/>
</dbReference>
<dbReference type="PANTHER" id="PTHR42718:SF46">
    <property type="entry name" value="BLR6921 PROTEIN"/>
    <property type="match status" value="1"/>
</dbReference>
<dbReference type="NCBIfam" id="TIGR00711">
    <property type="entry name" value="efflux_EmrB"/>
    <property type="match status" value="1"/>
</dbReference>
<feature type="transmembrane region" description="Helical" evidence="7">
    <location>
        <begin position="337"/>
        <end position="358"/>
    </location>
</feature>
<dbReference type="CDD" id="cd17503">
    <property type="entry name" value="MFS_LmrB_MDR_like"/>
    <property type="match status" value="1"/>
</dbReference>
<evidence type="ECO:0000256" key="5">
    <source>
        <dbReference type="ARBA" id="ARBA00022989"/>
    </source>
</evidence>
<reference evidence="9" key="2">
    <citation type="journal article" date="2022" name="Res Sq">
        <title>Evolution of multicellular longitudinally dividing oral cavity symbionts (Neisseriaceae).</title>
        <authorList>
            <person name="Nyongesa S."/>
            <person name="Weber P."/>
            <person name="Bernet E."/>
            <person name="Pullido F."/>
            <person name="Nieckarz M."/>
            <person name="Delaby M."/>
            <person name="Nieves C."/>
            <person name="Viehboeck T."/>
            <person name="Krause N."/>
            <person name="Rivera-Millot A."/>
            <person name="Nakamura A."/>
            <person name="Vischer N."/>
            <person name="VanNieuwenhze M."/>
            <person name="Brun Y."/>
            <person name="Cava F."/>
            <person name="Bulgheresi S."/>
            <person name="Veyrier F."/>
        </authorList>
    </citation>
    <scope>NUCLEOTIDE SEQUENCE</scope>
    <source>
        <strain evidence="9">SAG 1488-6</strain>
    </source>
</reference>
<feature type="transmembrane region" description="Helical" evidence="7">
    <location>
        <begin position="112"/>
        <end position="133"/>
    </location>
</feature>
<keyword evidence="2" id="KW-0813">Transport</keyword>
<dbReference type="Proteomes" id="UP000832034">
    <property type="component" value="Chromosome"/>
</dbReference>
<evidence type="ECO:0000256" key="7">
    <source>
        <dbReference type="SAM" id="Phobius"/>
    </source>
</evidence>
<reference evidence="9" key="1">
    <citation type="submission" date="2021-12" db="EMBL/GenBank/DDBJ databases">
        <authorList>
            <person name="Veyrier F.J."/>
        </authorList>
    </citation>
    <scope>NUCLEOTIDE SEQUENCE</scope>
    <source>
        <strain evidence="9">SAG 1488-6</strain>
    </source>
</reference>
<keyword evidence="3" id="KW-1003">Cell membrane</keyword>
<evidence type="ECO:0000313" key="10">
    <source>
        <dbReference type="Proteomes" id="UP000832034"/>
    </source>
</evidence>
<gene>
    <name evidence="9" type="ORF">LVJ81_08045</name>
</gene>
<evidence type="ECO:0000256" key="1">
    <source>
        <dbReference type="ARBA" id="ARBA00004651"/>
    </source>
</evidence>
<feature type="transmembrane region" description="Helical" evidence="7">
    <location>
        <begin position="145"/>
        <end position="167"/>
    </location>
</feature>
<evidence type="ECO:0000259" key="8">
    <source>
        <dbReference type="PROSITE" id="PS50850"/>
    </source>
</evidence>
<feature type="transmembrane region" description="Helical" evidence="7">
    <location>
        <begin position="87"/>
        <end position="106"/>
    </location>
</feature>
<dbReference type="PANTHER" id="PTHR42718">
    <property type="entry name" value="MAJOR FACILITATOR SUPERFAMILY MULTIDRUG TRANSPORTER MFSC"/>
    <property type="match status" value="1"/>
</dbReference>
<keyword evidence="5 7" id="KW-1133">Transmembrane helix</keyword>
<organism evidence="9 10">
    <name type="scientific">Vitreoscilla stercoraria</name>
    <dbReference type="NCBI Taxonomy" id="61"/>
    <lineage>
        <taxon>Bacteria</taxon>
        <taxon>Pseudomonadati</taxon>
        <taxon>Pseudomonadota</taxon>
        <taxon>Betaproteobacteria</taxon>
        <taxon>Neisseriales</taxon>
        <taxon>Neisseriaceae</taxon>
        <taxon>Vitreoscilla</taxon>
    </lineage>
</organism>
<dbReference type="RefSeq" id="WP_019958437.1">
    <property type="nucleotide sequence ID" value="NZ_CP091512.1"/>
</dbReference>
<dbReference type="Pfam" id="PF07690">
    <property type="entry name" value="MFS_1"/>
    <property type="match status" value="2"/>
</dbReference>
<dbReference type="InterPro" id="IPR036259">
    <property type="entry name" value="MFS_trans_sf"/>
</dbReference>
<keyword evidence="4 7" id="KW-0812">Transmembrane</keyword>
<comment type="subcellular location">
    <subcellularLocation>
        <location evidence="1">Cell membrane</location>
        <topology evidence="1">Multi-pass membrane protein</topology>
    </subcellularLocation>
</comment>
<feature type="transmembrane region" description="Helical" evidence="7">
    <location>
        <begin position="232"/>
        <end position="250"/>
    </location>
</feature>
<feature type="transmembrane region" description="Helical" evidence="7">
    <location>
        <begin position="20"/>
        <end position="39"/>
    </location>
</feature>
<dbReference type="InterPro" id="IPR020846">
    <property type="entry name" value="MFS_dom"/>
</dbReference>
<feature type="transmembrane region" description="Helical" evidence="7">
    <location>
        <begin position="59"/>
        <end position="78"/>
    </location>
</feature>
<evidence type="ECO:0000256" key="6">
    <source>
        <dbReference type="ARBA" id="ARBA00023136"/>
    </source>
</evidence>
<feature type="transmembrane region" description="Helical" evidence="7">
    <location>
        <begin position="173"/>
        <end position="195"/>
    </location>
</feature>
<sequence>MNPFAILSLPKEPPANFRKYLPLLLAMAIFMQMLDTTILNTALPQIAADLHTSPLNMQSVLVAYTLTLALLTPISGYLSDKIGTQRIFLLAITLFGLGSILCALAPTLSMLVLARVIQGVGGAMLTPIARLALIKSFDKADLVKALNYAIMPALMAPIMGPLVGGYLVEVVSWHWIFLINIPVCMVCFVAAWRFMPNYIEPTTRIDLLGIMLFGSAAFFLTIGLEFMGTTSLPFALFTLCLGSALFYSYYRYALNHQNAIYPLSLLSVRTFRIGLNGNLFTRLGVSAIPLLLPLLLQISFGYAPSEAGWMIAPMAIAAMMTKPILQRLLRTFGYRKILMSNTVMVGILMALVACHTPTSPKWLLIAHFFILGACSSIQFASMNTLTLADLRKYQNTSGNSLMAVNQQLAMGFGIALGSLILRFYQNHEILTQGNTQLAFQYTFISIGIITILSSLVFHRLHYRDGDGLAHRH</sequence>
<feature type="transmembrane region" description="Helical" evidence="7">
    <location>
        <begin position="437"/>
        <end position="457"/>
    </location>
</feature>
<dbReference type="SUPFAM" id="SSF103473">
    <property type="entry name" value="MFS general substrate transporter"/>
    <property type="match status" value="1"/>
</dbReference>
<protein>
    <submittedName>
        <fullName evidence="9">DHA2 family efflux MFS transporter permease subunit</fullName>
    </submittedName>
</protein>
<evidence type="ECO:0000256" key="4">
    <source>
        <dbReference type="ARBA" id="ARBA00022692"/>
    </source>
</evidence>
<feature type="transmembrane region" description="Helical" evidence="7">
    <location>
        <begin position="408"/>
        <end position="425"/>
    </location>
</feature>
<feature type="transmembrane region" description="Helical" evidence="7">
    <location>
        <begin position="307"/>
        <end position="325"/>
    </location>
</feature>
<name>A0ABY4E745_VITST</name>
<dbReference type="PRINTS" id="PR01036">
    <property type="entry name" value="TCRTETB"/>
</dbReference>
<dbReference type="EMBL" id="CP091512">
    <property type="protein sequence ID" value="UOO91597.1"/>
    <property type="molecule type" value="Genomic_DNA"/>
</dbReference>
<dbReference type="InterPro" id="IPR004638">
    <property type="entry name" value="EmrB-like"/>
</dbReference>
<dbReference type="PROSITE" id="PS50850">
    <property type="entry name" value="MFS"/>
    <property type="match status" value="1"/>
</dbReference>
<feature type="transmembrane region" description="Helical" evidence="7">
    <location>
        <begin position="279"/>
        <end position="301"/>
    </location>
</feature>
<keyword evidence="6 7" id="KW-0472">Membrane</keyword>
<evidence type="ECO:0000313" key="9">
    <source>
        <dbReference type="EMBL" id="UOO91597.1"/>
    </source>
</evidence>
<dbReference type="InterPro" id="IPR011701">
    <property type="entry name" value="MFS"/>
</dbReference>
<feature type="transmembrane region" description="Helical" evidence="7">
    <location>
        <begin position="364"/>
        <end position="387"/>
    </location>
</feature>
<feature type="domain" description="Major facilitator superfamily (MFS) profile" evidence="8">
    <location>
        <begin position="21"/>
        <end position="465"/>
    </location>
</feature>
<feature type="transmembrane region" description="Helical" evidence="7">
    <location>
        <begin position="207"/>
        <end position="226"/>
    </location>
</feature>
<proteinExistence type="predicted"/>
<evidence type="ECO:0000256" key="2">
    <source>
        <dbReference type="ARBA" id="ARBA00022448"/>
    </source>
</evidence>
<evidence type="ECO:0000256" key="3">
    <source>
        <dbReference type="ARBA" id="ARBA00022475"/>
    </source>
</evidence>
<accession>A0ABY4E745</accession>
<dbReference type="Gene3D" id="1.20.1250.20">
    <property type="entry name" value="MFS general substrate transporter like domains"/>
    <property type="match status" value="1"/>
</dbReference>